<protein>
    <recommendedName>
        <fullName evidence="1">DNA binding HTH domain-containing protein</fullName>
    </recommendedName>
</protein>
<organism evidence="2 4">
    <name type="scientific">Spiribacter salinus</name>
    <dbReference type="NCBI Taxonomy" id="1335746"/>
    <lineage>
        <taxon>Bacteria</taxon>
        <taxon>Pseudomonadati</taxon>
        <taxon>Pseudomonadota</taxon>
        <taxon>Gammaproteobacteria</taxon>
        <taxon>Chromatiales</taxon>
        <taxon>Ectothiorhodospiraceae</taxon>
        <taxon>Spiribacter</taxon>
    </lineage>
</organism>
<dbReference type="InterPro" id="IPR009057">
    <property type="entry name" value="Homeodomain-like_sf"/>
</dbReference>
<dbReference type="InterPro" id="IPR002197">
    <property type="entry name" value="HTH_Fis"/>
</dbReference>
<dbReference type="Proteomes" id="UP000315400">
    <property type="component" value="Unassembled WGS sequence"/>
</dbReference>
<reference evidence="2 4" key="1">
    <citation type="submission" date="2019-06" db="EMBL/GenBank/DDBJ databases">
        <title>Metagenome assembled Genome of Spiribacter salinus SL48-SHIP from the microbial mat of Salt Lake 48 (Novosibirsk region, Russia).</title>
        <authorList>
            <person name="Shipova A."/>
            <person name="Rozanov A.S."/>
            <person name="Bryanskaya A.V."/>
            <person name="Peltek S.E."/>
        </authorList>
    </citation>
    <scope>NUCLEOTIDE SEQUENCE [LARGE SCALE GENOMIC DNA]</scope>
    <source>
        <strain evidence="2">SL48-SHIP-2</strain>
    </source>
</reference>
<evidence type="ECO:0000313" key="2">
    <source>
        <dbReference type="EMBL" id="TQE98427.1"/>
    </source>
</evidence>
<comment type="caution">
    <text evidence="2">The sequence shown here is derived from an EMBL/GenBank/DDBJ whole genome shotgun (WGS) entry which is preliminary data.</text>
</comment>
<accession>A0A540VNS1</accession>
<evidence type="ECO:0000313" key="4">
    <source>
        <dbReference type="Proteomes" id="UP000315400"/>
    </source>
</evidence>
<dbReference type="Pfam" id="PF02954">
    <property type="entry name" value="HTH_8"/>
    <property type="match status" value="1"/>
</dbReference>
<feature type="domain" description="DNA binding HTH" evidence="1">
    <location>
        <begin position="1"/>
        <end position="39"/>
    </location>
</feature>
<sequence>DVERSVVIKALEKTRYNKTAAAQLLGISFRALRYKLKKLEME</sequence>
<evidence type="ECO:0000313" key="3">
    <source>
        <dbReference type="EMBL" id="TQE98455.1"/>
    </source>
</evidence>
<dbReference type="GO" id="GO:0043565">
    <property type="term" value="F:sequence-specific DNA binding"/>
    <property type="evidence" value="ECO:0007669"/>
    <property type="project" value="InterPro"/>
</dbReference>
<dbReference type="PRINTS" id="PR01590">
    <property type="entry name" value="HTHFIS"/>
</dbReference>
<evidence type="ECO:0000259" key="1">
    <source>
        <dbReference type="Pfam" id="PF02954"/>
    </source>
</evidence>
<dbReference type="EMBL" id="VIFK01000205">
    <property type="protein sequence ID" value="TQE98427.1"/>
    <property type="molecule type" value="Genomic_DNA"/>
</dbReference>
<dbReference type="SUPFAM" id="SSF46689">
    <property type="entry name" value="Homeodomain-like"/>
    <property type="match status" value="1"/>
</dbReference>
<feature type="non-terminal residue" evidence="2">
    <location>
        <position position="1"/>
    </location>
</feature>
<dbReference type="EMBL" id="VIFK01000200">
    <property type="protein sequence ID" value="TQE98455.1"/>
    <property type="molecule type" value="Genomic_DNA"/>
</dbReference>
<gene>
    <name evidence="3" type="ORF">FKY71_13790</name>
    <name evidence="2" type="ORF">FKY71_13915</name>
</gene>
<dbReference type="AlphaFoldDB" id="A0A540VNS1"/>
<dbReference type="Gene3D" id="1.10.10.60">
    <property type="entry name" value="Homeodomain-like"/>
    <property type="match status" value="1"/>
</dbReference>
<name>A0A540VNS1_9GAMM</name>
<proteinExistence type="predicted"/>